<comment type="caution">
    <text evidence="2">The sequence shown here is derived from an EMBL/GenBank/DDBJ whole genome shotgun (WGS) entry which is preliminary data.</text>
</comment>
<dbReference type="RefSeq" id="WP_131607762.1">
    <property type="nucleotide sequence ID" value="NZ_SJSM01000002.1"/>
</dbReference>
<gene>
    <name evidence="2" type="ORF">EZ444_05770</name>
</gene>
<name>A0A4R0NHI0_9SPHI</name>
<dbReference type="EMBL" id="SJSM01000002">
    <property type="protein sequence ID" value="TCC98782.1"/>
    <property type="molecule type" value="Genomic_DNA"/>
</dbReference>
<reference evidence="2 3" key="1">
    <citation type="submission" date="2019-02" db="EMBL/GenBank/DDBJ databases">
        <title>Pedobacter sp. RP-3-8 sp. nov., isolated from Arctic soil.</title>
        <authorList>
            <person name="Dahal R.H."/>
        </authorList>
    </citation>
    <scope>NUCLEOTIDE SEQUENCE [LARGE SCALE GENOMIC DNA]</scope>
    <source>
        <strain evidence="2 3">RP-3-8</strain>
    </source>
</reference>
<sequence>MKFMQTSLYVLLMGAGLMNAADAQRIVHDRKHLQAVAENAVVRQAAEFSHTQYLEKIDQNLQNINLNIGSVVIAQNMIYNGLANVNSALKNGIAVRDMGLIISDLISYSRQMLEMAKGEPYLLLFAEDFGQQMKARSARLVTDVSASILKEGNNMLADYNSRDQLLRTVTQELQLLSSLIYGAWKAMFWAKQRGIFRSINPFEAWISNDRIYVEDIIRNAKYLKL</sequence>
<dbReference type="AlphaFoldDB" id="A0A4R0NHI0"/>
<feature type="chain" id="PRO_5020194993" description="Plasmid transfer protein" evidence="1">
    <location>
        <begin position="24"/>
        <end position="225"/>
    </location>
</feature>
<keyword evidence="3" id="KW-1185">Reference proteome</keyword>
<accession>A0A4R0NHI0</accession>
<dbReference type="Proteomes" id="UP000291117">
    <property type="component" value="Unassembled WGS sequence"/>
</dbReference>
<protein>
    <recommendedName>
        <fullName evidence="4">Plasmid transfer protein</fullName>
    </recommendedName>
</protein>
<evidence type="ECO:0000256" key="1">
    <source>
        <dbReference type="SAM" id="SignalP"/>
    </source>
</evidence>
<dbReference type="OrthoDB" id="1243758at2"/>
<feature type="signal peptide" evidence="1">
    <location>
        <begin position="1"/>
        <end position="23"/>
    </location>
</feature>
<keyword evidence="1" id="KW-0732">Signal</keyword>
<proteinExistence type="predicted"/>
<evidence type="ECO:0000313" key="3">
    <source>
        <dbReference type="Proteomes" id="UP000291117"/>
    </source>
</evidence>
<organism evidence="2 3">
    <name type="scientific">Pedobacter hiemivivus</name>
    <dbReference type="NCBI Taxonomy" id="2530454"/>
    <lineage>
        <taxon>Bacteria</taxon>
        <taxon>Pseudomonadati</taxon>
        <taxon>Bacteroidota</taxon>
        <taxon>Sphingobacteriia</taxon>
        <taxon>Sphingobacteriales</taxon>
        <taxon>Sphingobacteriaceae</taxon>
        <taxon>Pedobacter</taxon>
    </lineage>
</organism>
<evidence type="ECO:0008006" key="4">
    <source>
        <dbReference type="Google" id="ProtNLM"/>
    </source>
</evidence>
<evidence type="ECO:0000313" key="2">
    <source>
        <dbReference type="EMBL" id="TCC98782.1"/>
    </source>
</evidence>